<gene>
    <name evidence="1" type="ORF">DX927_06265</name>
</gene>
<dbReference type="AlphaFoldDB" id="A0A5M8RPM5"/>
<evidence type="ECO:0000313" key="2">
    <source>
        <dbReference type="Proteomes" id="UP000324326"/>
    </source>
</evidence>
<dbReference type="Proteomes" id="UP000324326">
    <property type="component" value="Unassembled WGS sequence"/>
</dbReference>
<sequence>MIDNIITHLYRQVNGRINRKRLASRAVSGFVLFQKKTKAASGLLHEDSRMQGFSVILFLMPIV</sequence>
<dbReference type="STRING" id="1925020.BTA30_14495"/>
<accession>A0A5M8RPM5</accession>
<name>A0A5M8RPM5_9BACI</name>
<organism evidence="1 2">
    <name type="scientific">Bacillus swezeyi</name>
    <dbReference type="NCBI Taxonomy" id="1925020"/>
    <lineage>
        <taxon>Bacteria</taxon>
        <taxon>Bacillati</taxon>
        <taxon>Bacillota</taxon>
        <taxon>Bacilli</taxon>
        <taxon>Bacillales</taxon>
        <taxon>Bacillaceae</taxon>
        <taxon>Bacillus</taxon>
    </lineage>
</organism>
<dbReference type="EMBL" id="QSND01000002">
    <property type="protein sequence ID" value="KAA6450475.1"/>
    <property type="molecule type" value="Genomic_DNA"/>
</dbReference>
<protein>
    <submittedName>
        <fullName evidence="1">Uncharacterized protein</fullName>
    </submittedName>
</protein>
<reference evidence="1 2" key="1">
    <citation type="submission" date="2018-08" db="EMBL/GenBank/DDBJ databases">
        <title>Bacillus phenotypic plasticity.</title>
        <authorList>
            <person name="Hurtado E."/>
        </authorList>
    </citation>
    <scope>NUCLEOTIDE SEQUENCE [LARGE SCALE GENOMIC DNA]</scope>
    <source>
        <strain evidence="1 2">427</strain>
    </source>
</reference>
<proteinExistence type="predicted"/>
<evidence type="ECO:0000313" key="1">
    <source>
        <dbReference type="EMBL" id="KAA6450475.1"/>
    </source>
</evidence>
<comment type="caution">
    <text evidence="1">The sequence shown here is derived from an EMBL/GenBank/DDBJ whole genome shotgun (WGS) entry which is preliminary data.</text>
</comment>